<feature type="compositionally biased region" description="Basic and acidic residues" evidence="1">
    <location>
        <begin position="46"/>
        <end position="56"/>
    </location>
</feature>
<evidence type="ECO:0000256" key="1">
    <source>
        <dbReference type="SAM" id="MobiDB-lite"/>
    </source>
</evidence>
<evidence type="ECO:0000313" key="3">
    <source>
        <dbReference type="Proteomes" id="UP000030669"/>
    </source>
</evidence>
<dbReference type="RefSeq" id="XP_007865150.1">
    <property type="nucleotide sequence ID" value="XM_007866959.1"/>
</dbReference>
<feature type="region of interest" description="Disordered" evidence="1">
    <location>
        <begin position="32"/>
        <end position="56"/>
    </location>
</feature>
<name>S7QAK4_GLOTA</name>
<sequence length="908" mass="99888">MCTSCVGLPPSNWGGTRRVGVINRTRRANTNPRPPAFSFCVPTNTERNRDRPADDAKTGLERCLRDYQIISGQWPQSDVAAGVLAGRLPAFVGNTSNFRVYLPLRDLDGGGLLVDAGGRIDRHRHLGITTGTPACAENSLLAQYGLRPGRGSAVAISMHGRSVAPGFPVIMSLPGAASRAAARGERVYGHMTDGHTSRSLAAPVRRRDSNLVSAANSPEGTSPSFTLADRGRGWPILLSVIAAPSGRRCYLTRSDKLEGILMPELLYALWDAAISTSADGSLMHRLQLLKYPIARESWYTGPCLPHNTVVIPLYKHASLIRPLSRAHVLRWSTSSITFNKAGRRHSRRASSQVRAGVPALVERRFRGSHYASGGPEKRACYGLVPILIAFLWNEGHSIGGFTTQVKMLPQTRQVSLSDVAPQLLSAKCAWRPQRTPRRSSRVEEKGAGVMIFEVWAAKSRTIRVLKFLVLVSFSTANYAQRSCISSLYDGEEGLQVPATRVVNVRVKVLFVLTGLPLEYLPSTGPPIDWPRTCVRGQPCSPCAGGGARPRPFPRSLIKRASKTNRTVVYSRPVGIPRRFFHWDYCNAAVGFLPGKLATTVENALWVVSEDTHGHTFAVIDALLLRDTRRNSQAIWDEALYTGRSFVLACAPSWKPGVKSEFQVDVTITYRFLVLAFRKLEGYGLSCFNPLFVASSLFQTGDEPCNMRAIAETKISRPQLGRKMAASRWCIPVGIPSRPGGALMESVRHTDMTSTNPSGGVDLPIQLQAVSWTSLSKLAKYNASARCDCRCQRHFLGLDELVNLEPPQDRRDVDGVQALSPTKVGVWHKCRPRGDCINMFEGNGLVWIDGTSQPLGRPTWVLSEDIKAISSVTVAHPRTWRFLTSQRDIIESASVPHITGWSINIKRRR</sequence>
<dbReference type="GeneID" id="19309425"/>
<feature type="compositionally biased region" description="Polar residues" evidence="1">
    <location>
        <begin position="210"/>
        <end position="225"/>
    </location>
</feature>
<accession>S7QAK4</accession>
<dbReference type="HOGENOM" id="CLU_319824_0_0_1"/>
<dbReference type="AlphaFoldDB" id="S7QAK4"/>
<reference evidence="2 3" key="1">
    <citation type="journal article" date="2012" name="Science">
        <title>The Paleozoic origin of enzymatic lignin decomposition reconstructed from 31 fungal genomes.</title>
        <authorList>
            <person name="Floudas D."/>
            <person name="Binder M."/>
            <person name="Riley R."/>
            <person name="Barry K."/>
            <person name="Blanchette R.A."/>
            <person name="Henrissat B."/>
            <person name="Martinez A.T."/>
            <person name="Otillar R."/>
            <person name="Spatafora J.W."/>
            <person name="Yadav J.S."/>
            <person name="Aerts A."/>
            <person name="Benoit I."/>
            <person name="Boyd A."/>
            <person name="Carlson A."/>
            <person name="Copeland A."/>
            <person name="Coutinho P.M."/>
            <person name="de Vries R.P."/>
            <person name="Ferreira P."/>
            <person name="Findley K."/>
            <person name="Foster B."/>
            <person name="Gaskell J."/>
            <person name="Glotzer D."/>
            <person name="Gorecki P."/>
            <person name="Heitman J."/>
            <person name="Hesse C."/>
            <person name="Hori C."/>
            <person name="Igarashi K."/>
            <person name="Jurgens J.A."/>
            <person name="Kallen N."/>
            <person name="Kersten P."/>
            <person name="Kohler A."/>
            <person name="Kuees U."/>
            <person name="Kumar T.K.A."/>
            <person name="Kuo A."/>
            <person name="LaButti K."/>
            <person name="Larrondo L.F."/>
            <person name="Lindquist E."/>
            <person name="Ling A."/>
            <person name="Lombard V."/>
            <person name="Lucas S."/>
            <person name="Lundell T."/>
            <person name="Martin R."/>
            <person name="McLaughlin D.J."/>
            <person name="Morgenstern I."/>
            <person name="Morin E."/>
            <person name="Murat C."/>
            <person name="Nagy L.G."/>
            <person name="Nolan M."/>
            <person name="Ohm R.A."/>
            <person name="Patyshakuliyeva A."/>
            <person name="Rokas A."/>
            <person name="Ruiz-Duenas F.J."/>
            <person name="Sabat G."/>
            <person name="Salamov A."/>
            <person name="Samejima M."/>
            <person name="Schmutz J."/>
            <person name="Slot J.C."/>
            <person name="St John F."/>
            <person name="Stenlid J."/>
            <person name="Sun H."/>
            <person name="Sun S."/>
            <person name="Syed K."/>
            <person name="Tsang A."/>
            <person name="Wiebenga A."/>
            <person name="Young D."/>
            <person name="Pisabarro A."/>
            <person name="Eastwood D.C."/>
            <person name="Martin F."/>
            <person name="Cullen D."/>
            <person name="Grigoriev I.V."/>
            <person name="Hibbett D.S."/>
        </authorList>
    </citation>
    <scope>NUCLEOTIDE SEQUENCE [LARGE SCALE GENOMIC DNA]</scope>
    <source>
        <strain evidence="2 3">ATCC 11539</strain>
    </source>
</reference>
<keyword evidence="3" id="KW-1185">Reference proteome</keyword>
<dbReference type="Proteomes" id="UP000030669">
    <property type="component" value="Unassembled WGS sequence"/>
</dbReference>
<organism evidence="2 3">
    <name type="scientific">Gloeophyllum trabeum (strain ATCC 11539 / FP-39264 / Madison 617)</name>
    <name type="common">Brown rot fungus</name>
    <dbReference type="NCBI Taxonomy" id="670483"/>
    <lineage>
        <taxon>Eukaryota</taxon>
        <taxon>Fungi</taxon>
        <taxon>Dikarya</taxon>
        <taxon>Basidiomycota</taxon>
        <taxon>Agaricomycotina</taxon>
        <taxon>Agaricomycetes</taxon>
        <taxon>Gloeophyllales</taxon>
        <taxon>Gloeophyllaceae</taxon>
        <taxon>Gloeophyllum</taxon>
    </lineage>
</organism>
<dbReference type="KEGG" id="gtr:GLOTRDRAFT_92877"/>
<evidence type="ECO:0000313" key="2">
    <source>
        <dbReference type="EMBL" id="EPQ56413.1"/>
    </source>
</evidence>
<protein>
    <submittedName>
        <fullName evidence="2">Uncharacterized protein</fullName>
    </submittedName>
</protein>
<feature type="region of interest" description="Disordered" evidence="1">
    <location>
        <begin position="191"/>
        <end position="226"/>
    </location>
</feature>
<gene>
    <name evidence="2" type="ORF">GLOTRDRAFT_92877</name>
</gene>
<proteinExistence type="predicted"/>
<dbReference type="EMBL" id="KB469300">
    <property type="protein sequence ID" value="EPQ56413.1"/>
    <property type="molecule type" value="Genomic_DNA"/>
</dbReference>